<evidence type="ECO:0000256" key="3">
    <source>
        <dbReference type="ARBA" id="ARBA00022801"/>
    </source>
</evidence>
<name>A0A3B5RF16_XIPMA</name>
<evidence type="ECO:0000313" key="7">
    <source>
        <dbReference type="Ensembl" id="ENSXMAP00000040741.1"/>
    </source>
</evidence>
<dbReference type="InterPro" id="IPR029021">
    <property type="entry name" value="Prot-tyrosine_phosphatase-like"/>
</dbReference>
<keyword evidence="3" id="KW-0378">Hydrolase</keyword>
<dbReference type="InterPro" id="IPR000340">
    <property type="entry name" value="Dual-sp_phosphatase_cat-dom"/>
</dbReference>
<feature type="domain" description="Tyrosine-protein phosphatase" evidence="5">
    <location>
        <begin position="8"/>
        <end position="140"/>
    </location>
</feature>
<evidence type="ECO:0000259" key="6">
    <source>
        <dbReference type="PROSITE" id="PS50056"/>
    </source>
</evidence>
<organism evidence="7 8">
    <name type="scientific">Xiphophorus maculatus</name>
    <name type="common">Southern platyfish</name>
    <name type="synonym">Platypoecilus maculatus</name>
    <dbReference type="NCBI Taxonomy" id="8083"/>
    <lineage>
        <taxon>Eukaryota</taxon>
        <taxon>Metazoa</taxon>
        <taxon>Chordata</taxon>
        <taxon>Craniata</taxon>
        <taxon>Vertebrata</taxon>
        <taxon>Euteleostomi</taxon>
        <taxon>Actinopterygii</taxon>
        <taxon>Neopterygii</taxon>
        <taxon>Teleostei</taxon>
        <taxon>Neoteleostei</taxon>
        <taxon>Acanthomorphata</taxon>
        <taxon>Ovalentaria</taxon>
        <taxon>Atherinomorphae</taxon>
        <taxon>Cyprinodontiformes</taxon>
        <taxon>Poeciliidae</taxon>
        <taxon>Poeciliinae</taxon>
        <taxon>Xiphophorus</taxon>
    </lineage>
</organism>
<dbReference type="InterPro" id="IPR000387">
    <property type="entry name" value="Tyr_Pase_dom"/>
</dbReference>
<evidence type="ECO:0000256" key="4">
    <source>
        <dbReference type="ARBA" id="ARBA00022912"/>
    </source>
</evidence>
<evidence type="ECO:0000313" key="8">
    <source>
        <dbReference type="Proteomes" id="UP000002852"/>
    </source>
</evidence>
<reference evidence="8" key="2">
    <citation type="journal article" date="2013" name="Nat. Genet.">
        <title>The genome of the platyfish, Xiphophorus maculatus, provides insights into evolutionary adaptation and several complex traits.</title>
        <authorList>
            <person name="Schartl M."/>
            <person name="Walter R.B."/>
            <person name="Shen Y."/>
            <person name="Garcia T."/>
            <person name="Catchen J."/>
            <person name="Amores A."/>
            <person name="Braasch I."/>
            <person name="Chalopin D."/>
            <person name="Volff J.N."/>
            <person name="Lesch K.P."/>
            <person name="Bisazza A."/>
            <person name="Minx P."/>
            <person name="Hillier L."/>
            <person name="Wilson R.K."/>
            <person name="Fuerstenberg S."/>
            <person name="Boore J."/>
            <person name="Searle S."/>
            <person name="Postlethwait J.H."/>
            <person name="Warren W.C."/>
        </authorList>
    </citation>
    <scope>NUCLEOTIDE SEQUENCE [LARGE SCALE GENOMIC DNA]</scope>
    <source>
        <strain evidence="8">JP 163 A</strain>
    </source>
</reference>
<dbReference type="InterPro" id="IPR020422">
    <property type="entry name" value="TYR_PHOSPHATASE_DUAL_dom"/>
</dbReference>
<evidence type="ECO:0000256" key="2">
    <source>
        <dbReference type="ARBA" id="ARBA00013064"/>
    </source>
</evidence>
<dbReference type="PROSITE" id="PS00383">
    <property type="entry name" value="TYR_PHOSPHATASE_1"/>
    <property type="match status" value="1"/>
</dbReference>
<dbReference type="SUPFAM" id="SSF52799">
    <property type="entry name" value="(Phosphotyrosine protein) phosphatases II"/>
    <property type="match status" value="1"/>
</dbReference>
<dbReference type="FunFam" id="3.90.190.10:FF:000006">
    <property type="entry name" value="Dual specificity protein phosphatase CDC14B"/>
    <property type="match status" value="1"/>
</dbReference>
<dbReference type="InterPro" id="IPR050561">
    <property type="entry name" value="PTP"/>
</dbReference>
<keyword evidence="8" id="KW-1185">Reference proteome</keyword>
<dbReference type="Pfam" id="PF00782">
    <property type="entry name" value="DSPc"/>
    <property type="match status" value="1"/>
</dbReference>
<evidence type="ECO:0000256" key="1">
    <source>
        <dbReference type="ARBA" id="ARBA00007315"/>
    </source>
</evidence>
<dbReference type="SMART" id="SM00195">
    <property type="entry name" value="DSPc"/>
    <property type="match status" value="1"/>
</dbReference>
<dbReference type="AlphaFoldDB" id="A0A3B5RF16"/>
<protein>
    <recommendedName>
        <fullName evidence="2">protein-tyrosine-phosphatase</fullName>
        <ecNumber evidence="2">3.1.3.48</ecNumber>
    </recommendedName>
</protein>
<dbReference type="GeneTree" id="ENSGT00940000155899"/>
<dbReference type="Proteomes" id="UP000002852">
    <property type="component" value="Unassembled WGS sequence"/>
</dbReference>
<reference evidence="8" key="1">
    <citation type="submission" date="2012-01" db="EMBL/GenBank/DDBJ databases">
        <authorList>
            <person name="Walter R."/>
            <person name="Schartl M."/>
            <person name="Warren W."/>
        </authorList>
    </citation>
    <scope>NUCLEOTIDE SEQUENCE [LARGE SCALE GENOMIC DNA]</scope>
    <source>
        <strain evidence="8">JP 163 A</strain>
    </source>
</reference>
<dbReference type="PANTHER" id="PTHR23339">
    <property type="entry name" value="TYROSINE SPECIFIC PROTEIN PHOSPHATASE AND DUAL SPECIFICITY PROTEIN PHOSPHATASE"/>
    <property type="match status" value="1"/>
</dbReference>
<reference evidence="7" key="3">
    <citation type="submission" date="2025-08" db="UniProtKB">
        <authorList>
            <consortium name="Ensembl"/>
        </authorList>
    </citation>
    <scope>IDENTIFICATION</scope>
    <source>
        <strain evidence="7">JP 163 A</strain>
    </source>
</reference>
<dbReference type="GO" id="GO:0004725">
    <property type="term" value="F:protein tyrosine phosphatase activity"/>
    <property type="evidence" value="ECO:0007669"/>
    <property type="project" value="UniProtKB-EC"/>
</dbReference>
<dbReference type="Gene3D" id="3.90.190.10">
    <property type="entry name" value="Protein tyrosine phosphatase superfamily"/>
    <property type="match status" value="1"/>
</dbReference>
<dbReference type="PROSITE" id="PS50054">
    <property type="entry name" value="TYR_PHOSPHATASE_DUAL"/>
    <property type="match status" value="1"/>
</dbReference>
<feature type="domain" description="Tyrosine specific protein phosphatases" evidence="6">
    <location>
        <begin position="65"/>
        <end position="127"/>
    </location>
</feature>
<dbReference type="Ensembl" id="ENSXMAT00000036259.1">
    <property type="protein sequence ID" value="ENSXMAP00000040741.1"/>
    <property type="gene ID" value="ENSXMAG00000014128.2"/>
</dbReference>
<keyword evidence="4" id="KW-0904">Protein phosphatase</keyword>
<evidence type="ECO:0000259" key="5">
    <source>
        <dbReference type="PROSITE" id="PS50054"/>
    </source>
</evidence>
<accession>A0A3B5RF16</accession>
<dbReference type="InterPro" id="IPR016130">
    <property type="entry name" value="Tyr_Pase_AS"/>
</dbReference>
<proteinExistence type="inferred from homology"/>
<sequence length="142" mass="16263">LQRVENGDMNWIIPGKILAFSSPHARNRVENGEWRNSHYCRECQRREQSSLVCLTKLMEPLHLYKRFLHVCESAEGAVAVHCKAGLGRTGTLIACYLMKHFRFTAAEAIAWIRICRPGSIIGPQQNFLEDIVIFFFGINHCC</sequence>
<dbReference type="PROSITE" id="PS50056">
    <property type="entry name" value="TYR_PHOSPHATASE_2"/>
    <property type="match status" value="1"/>
</dbReference>
<dbReference type="EC" id="3.1.3.48" evidence="2"/>
<reference evidence="7" key="4">
    <citation type="submission" date="2025-09" db="UniProtKB">
        <authorList>
            <consortium name="Ensembl"/>
        </authorList>
    </citation>
    <scope>IDENTIFICATION</scope>
    <source>
        <strain evidence="7">JP 163 A</strain>
    </source>
</reference>
<comment type="similarity">
    <text evidence="1">Belongs to the protein-tyrosine phosphatase family. Non-receptor class CDC14 subfamily.</text>
</comment>